<keyword evidence="3" id="KW-1185">Reference proteome</keyword>
<dbReference type="Pfam" id="PF03992">
    <property type="entry name" value="ABM"/>
    <property type="match status" value="1"/>
</dbReference>
<dbReference type="PANTHER" id="PTHR40624">
    <property type="entry name" value="BIOSYNTHESIS MONOOXYGENASE, PUTATIVE (AFU_ORTHOLOGUE AFUA_1G12025)-RELATED"/>
    <property type="match status" value="1"/>
</dbReference>
<dbReference type="SUPFAM" id="SSF54909">
    <property type="entry name" value="Dimeric alpha+beta barrel"/>
    <property type="match status" value="1"/>
</dbReference>
<gene>
    <name evidence="2" type="ORF">LTR24_007117</name>
</gene>
<proteinExistence type="predicted"/>
<evidence type="ECO:0000313" key="2">
    <source>
        <dbReference type="EMBL" id="KAK5086042.1"/>
    </source>
</evidence>
<dbReference type="Gene3D" id="3.30.70.100">
    <property type="match status" value="1"/>
</dbReference>
<dbReference type="InterPro" id="IPR007138">
    <property type="entry name" value="ABM_dom"/>
</dbReference>
<dbReference type="PROSITE" id="PS51725">
    <property type="entry name" value="ABM"/>
    <property type="match status" value="1"/>
</dbReference>
<organism evidence="2 3">
    <name type="scientific">Lithohypha guttulata</name>
    <dbReference type="NCBI Taxonomy" id="1690604"/>
    <lineage>
        <taxon>Eukaryota</taxon>
        <taxon>Fungi</taxon>
        <taxon>Dikarya</taxon>
        <taxon>Ascomycota</taxon>
        <taxon>Pezizomycotina</taxon>
        <taxon>Eurotiomycetes</taxon>
        <taxon>Chaetothyriomycetidae</taxon>
        <taxon>Chaetothyriales</taxon>
        <taxon>Trichomeriaceae</taxon>
        <taxon>Lithohypha</taxon>
    </lineage>
</organism>
<dbReference type="InterPro" id="IPR011008">
    <property type="entry name" value="Dimeric_a/b-barrel"/>
</dbReference>
<dbReference type="PANTHER" id="PTHR40624:SF1">
    <property type="entry name" value="BIOSYNTHESIS MONOOXYGENASE, PUTATIVE (AFU_ORTHOLOGUE AFUA_1G12025)-RELATED"/>
    <property type="match status" value="1"/>
</dbReference>
<dbReference type="EMBL" id="JAVRRG010000102">
    <property type="protein sequence ID" value="KAK5086042.1"/>
    <property type="molecule type" value="Genomic_DNA"/>
</dbReference>
<feature type="domain" description="ABM" evidence="1">
    <location>
        <begin position="4"/>
        <end position="95"/>
    </location>
</feature>
<sequence length="109" mass="12788">MSERHIIATFKPKAGKVEKLRELLNKQAKSVHEKEDYARRFVITEQLDSTPAFIIWETYQDRESIDRHVSEPHFQALMKALDGEDLLLEKPNIVYTKKTGGFEMDRQLI</sequence>
<evidence type="ECO:0000259" key="1">
    <source>
        <dbReference type="PROSITE" id="PS51725"/>
    </source>
</evidence>
<accession>A0ABR0K3U8</accession>
<name>A0ABR0K3U8_9EURO</name>
<evidence type="ECO:0000313" key="3">
    <source>
        <dbReference type="Proteomes" id="UP001345013"/>
    </source>
</evidence>
<reference evidence="2 3" key="1">
    <citation type="submission" date="2023-08" db="EMBL/GenBank/DDBJ databases">
        <title>Black Yeasts Isolated from many extreme environments.</title>
        <authorList>
            <person name="Coleine C."/>
            <person name="Stajich J.E."/>
            <person name="Selbmann L."/>
        </authorList>
    </citation>
    <scope>NUCLEOTIDE SEQUENCE [LARGE SCALE GENOMIC DNA]</scope>
    <source>
        <strain evidence="2 3">CCFEE 5885</strain>
    </source>
</reference>
<comment type="caution">
    <text evidence="2">The sequence shown here is derived from an EMBL/GenBank/DDBJ whole genome shotgun (WGS) entry which is preliminary data.</text>
</comment>
<protein>
    <recommendedName>
        <fullName evidence="1">ABM domain-containing protein</fullName>
    </recommendedName>
</protein>
<dbReference type="Proteomes" id="UP001345013">
    <property type="component" value="Unassembled WGS sequence"/>
</dbReference>